<dbReference type="SUPFAM" id="SSF48371">
    <property type="entry name" value="ARM repeat"/>
    <property type="match status" value="1"/>
</dbReference>
<reference evidence="1" key="2">
    <citation type="submission" date="2025-09" db="UniProtKB">
        <authorList>
            <consortium name="Ensembl"/>
        </authorList>
    </citation>
    <scope>IDENTIFICATION</scope>
</reference>
<gene>
    <name evidence="1" type="primary">LOC107732413</name>
</gene>
<dbReference type="AlphaFoldDB" id="A0A673IB59"/>
<dbReference type="InterPro" id="IPR011989">
    <property type="entry name" value="ARM-like"/>
</dbReference>
<dbReference type="InterPro" id="IPR008658">
    <property type="entry name" value="KAP3"/>
</dbReference>
<name>A0A673IB59_9TELE</name>
<dbReference type="GO" id="GO:0035869">
    <property type="term" value="C:ciliary transition zone"/>
    <property type="evidence" value="ECO:0007669"/>
    <property type="project" value="TreeGrafter"/>
</dbReference>
<dbReference type="GO" id="GO:0007018">
    <property type="term" value="P:microtubule-based movement"/>
    <property type="evidence" value="ECO:0007669"/>
    <property type="project" value="TreeGrafter"/>
</dbReference>
<keyword evidence="2" id="KW-1185">Reference proteome</keyword>
<dbReference type="GO" id="GO:0005930">
    <property type="term" value="C:axoneme"/>
    <property type="evidence" value="ECO:0007669"/>
    <property type="project" value="TreeGrafter"/>
</dbReference>
<dbReference type="InterPro" id="IPR016024">
    <property type="entry name" value="ARM-type_fold"/>
</dbReference>
<dbReference type="Proteomes" id="UP000472270">
    <property type="component" value="Unassembled WGS sequence"/>
</dbReference>
<accession>A0A673IB59</accession>
<dbReference type="InterPro" id="IPR000225">
    <property type="entry name" value="Armadillo"/>
</dbReference>
<sequence>MQADDARYLKRKYKGGSLDVHPTEKALVVQYEVEATILGETGDTMLGERKECQKIIRLKSLNSNTDIASLARKVVEECRLISPSRLPEVEQLLFYLQNRKKSAEKKEKKQIKPRDLTPFEGMELDEEANINSIDDYVELLYEDIPEKIRGATLILHLARNPDNLEELLQNETALGALARVLREDWKQSVDLATTIIYVFFCFSSFSQFHGLITHYKIGALCMSIIEHELKRYDLWQDELQKKKKADILSKEYEKALKKYHGLLTKQEQLLRVALYLLLNLSEDTRTELKMRNKNIVHLLVKTLDRDSEELLVLVVSFLKKLSIFLENKNDMAEIDTVEKLAKLVPCEHEDLLNVTLRLLLNLSFDTGLRSKMVHADLLPKLTSLLEDEAQRQIAMCILYHISIDDRFKSMFAYTDCIPQVMKMLFDCGEQRFDAELISFCINLAANKRNAQIMCEGNGLKMLMKRALKLKDPLMMKMIRNISQHDGPFKNLFIDYVGDLAAQIGLKEEEEFVIECLGTLSNLTIPDLDWELVLKEYNLVPYLKDHLKPGSADDDLILEVVIMIGTVSMDDSCAVMLAKSGIIPALIELLNEAPAYLIDLMHDKNAEIRKVCDNTLDIIAEYDVEWGKKIQSEKFRWHNSQWLEMVENQQMDEAEPFMYGDDGEPFLQNGDILERPDLFYSADGIIPADGAISPEFFTDFQNGDLLGPQGFPSSSLTDGYGQTGVTPARPATAYGFRPDEQFYYGYTASR</sequence>
<dbReference type="SMART" id="SM00185">
    <property type="entry name" value="ARM"/>
    <property type="match status" value="4"/>
</dbReference>
<dbReference type="GO" id="GO:0044782">
    <property type="term" value="P:cilium organization"/>
    <property type="evidence" value="ECO:0007669"/>
    <property type="project" value="TreeGrafter"/>
</dbReference>
<dbReference type="GO" id="GO:0048513">
    <property type="term" value="P:animal organ development"/>
    <property type="evidence" value="ECO:0007669"/>
    <property type="project" value="UniProtKB-ARBA"/>
</dbReference>
<dbReference type="GO" id="GO:0016939">
    <property type="term" value="C:kinesin II complex"/>
    <property type="evidence" value="ECO:0007669"/>
    <property type="project" value="TreeGrafter"/>
</dbReference>
<evidence type="ECO:0000313" key="1">
    <source>
        <dbReference type="Ensembl" id="ENSSRHP00000036080.1"/>
    </source>
</evidence>
<reference evidence="1" key="1">
    <citation type="submission" date="2025-08" db="UniProtKB">
        <authorList>
            <consortium name="Ensembl"/>
        </authorList>
    </citation>
    <scope>IDENTIFICATION</scope>
</reference>
<evidence type="ECO:0000313" key="2">
    <source>
        <dbReference type="Proteomes" id="UP000472270"/>
    </source>
</evidence>
<dbReference type="Ensembl" id="ENSSRHT00000037131.1">
    <property type="protein sequence ID" value="ENSSRHP00000036080.1"/>
    <property type="gene ID" value="ENSSRHG00000017478.1"/>
</dbReference>
<dbReference type="Pfam" id="PF05804">
    <property type="entry name" value="KAP"/>
    <property type="match status" value="2"/>
</dbReference>
<dbReference type="Gene3D" id="1.25.10.10">
    <property type="entry name" value="Leucine-rich Repeat Variant"/>
    <property type="match status" value="1"/>
</dbReference>
<organism evidence="1 2">
    <name type="scientific">Sinocyclocheilus rhinocerous</name>
    <dbReference type="NCBI Taxonomy" id="307959"/>
    <lineage>
        <taxon>Eukaryota</taxon>
        <taxon>Metazoa</taxon>
        <taxon>Chordata</taxon>
        <taxon>Craniata</taxon>
        <taxon>Vertebrata</taxon>
        <taxon>Euteleostomi</taxon>
        <taxon>Actinopterygii</taxon>
        <taxon>Neopterygii</taxon>
        <taxon>Teleostei</taxon>
        <taxon>Ostariophysi</taxon>
        <taxon>Cypriniformes</taxon>
        <taxon>Cyprinidae</taxon>
        <taxon>Cyprininae</taxon>
        <taxon>Sinocyclocheilus</taxon>
    </lineage>
</organism>
<dbReference type="PANTHER" id="PTHR15605">
    <property type="entry name" value="KINESIN-ASSOCIATED PROTEINS"/>
    <property type="match status" value="1"/>
</dbReference>
<dbReference type="GO" id="GO:0019894">
    <property type="term" value="F:kinesin binding"/>
    <property type="evidence" value="ECO:0007669"/>
    <property type="project" value="InterPro"/>
</dbReference>
<proteinExistence type="predicted"/>
<protein>
    <submittedName>
        <fullName evidence="1">Kinesin-associated protein 3-like</fullName>
    </submittedName>
</protein>
<dbReference type="SMART" id="SM01297">
    <property type="entry name" value="KAP"/>
    <property type="match status" value="1"/>
</dbReference>
<dbReference type="PANTHER" id="PTHR15605:SF2">
    <property type="entry name" value="KINESIN-ASSOCIATED PROTEIN 3"/>
    <property type="match status" value="1"/>
</dbReference>